<dbReference type="Proteomes" id="UP000077266">
    <property type="component" value="Unassembled WGS sequence"/>
</dbReference>
<name>A0A165Q1B2_EXIGL</name>
<reference evidence="1 2" key="1">
    <citation type="journal article" date="2016" name="Mol. Biol. Evol.">
        <title>Comparative Genomics of Early-Diverging Mushroom-Forming Fungi Provides Insights into the Origins of Lignocellulose Decay Capabilities.</title>
        <authorList>
            <person name="Nagy L.G."/>
            <person name="Riley R."/>
            <person name="Tritt A."/>
            <person name="Adam C."/>
            <person name="Daum C."/>
            <person name="Floudas D."/>
            <person name="Sun H."/>
            <person name="Yadav J.S."/>
            <person name="Pangilinan J."/>
            <person name="Larsson K.H."/>
            <person name="Matsuura K."/>
            <person name="Barry K."/>
            <person name="Labutti K."/>
            <person name="Kuo R."/>
            <person name="Ohm R.A."/>
            <person name="Bhattacharya S.S."/>
            <person name="Shirouzu T."/>
            <person name="Yoshinaga Y."/>
            <person name="Martin F.M."/>
            <person name="Grigoriev I.V."/>
            <person name="Hibbett D.S."/>
        </authorList>
    </citation>
    <scope>NUCLEOTIDE SEQUENCE [LARGE SCALE GENOMIC DNA]</scope>
    <source>
        <strain evidence="1 2">HHB12029</strain>
    </source>
</reference>
<gene>
    <name evidence="1" type="ORF">EXIGLDRAFT_703653</name>
</gene>
<evidence type="ECO:0000313" key="1">
    <source>
        <dbReference type="EMBL" id="KZW02948.1"/>
    </source>
</evidence>
<dbReference type="InParanoid" id="A0A165Q1B2"/>
<dbReference type="EMBL" id="KV425886">
    <property type="protein sequence ID" value="KZW02948.1"/>
    <property type="molecule type" value="Genomic_DNA"/>
</dbReference>
<protein>
    <submittedName>
        <fullName evidence="1">Uncharacterized protein</fullName>
    </submittedName>
</protein>
<sequence length="200" mass="22100">MSQSIFPAPEIVRIRPGRVLIATSYGKAPLFTTLEGYPVHVLFTGNNTKSEFYRSSTWLIEADEDPTHVALAPVFTLASHIDSDSLPVQVYLAETPEDDAGPRLTTTTDKKAAIKLNFIPETSSESQDHPKRYYVGVRLEVDIQRLELKDSDEGTELLLTVVPPAEPSDLDNGSYGHVELQPLAGNENAQLWDVDSVLLH</sequence>
<proteinExistence type="predicted"/>
<keyword evidence="2" id="KW-1185">Reference proteome</keyword>
<dbReference type="AlphaFoldDB" id="A0A165Q1B2"/>
<evidence type="ECO:0000313" key="2">
    <source>
        <dbReference type="Proteomes" id="UP000077266"/>
    </source>
</evidence>
<accession>A0A165Q1B2</accession>
<organism evidence="1 2">
    <name type="scientific">Exidia glandulosa HHB12029</name>
    <dbReference type="NCBI Taxonomy" id="1314781"/>
    <lineage>
        <taxon>Eukaryota</taxon>
        <taxon>Fungi</taxon>
        <taxon>Dikarya</taxon>
        <taxon>Basidiomycota</taxon>
        <taxon>Agaricomycotina</taxon>
        <taxon>Agaricomycetes</taxon>
        <taxon>Auriculariales</taxon>
        <taxon>Exidiaceae</taxon>
        <taxon>Exidia</taxon>
    </lineage>
</organism>